<accession>A0A518IJR0</accession>
<name>A0A518IJR0_9PLAN</name>
<feature type="transmembrane region" description="Helical" evidence="2">
    <location>
        <begin position="12"/>
        <end position="37"/>
    </location>
</feature>
<proteinExistence type="predicted"/>
<evidence type="ECO:0000313" key="5">
    <source>
        <dbReference type="Proteomes" id="UP000318313"/>
    </source>
</evidence>
<evidence type="ECO:0000313" key="4">
    <source>
        <dbReference type="EMBL" id="QDV53300.1"/>
    </source>
</evidence>
<dbReference type="Pfam" id="PF13620">
    <property type="entry name" value="CarboxypepD_reg"/>
    <property type="match status" value="1"/>
</dbReference>
<feature type="region of interest" description="Disordered" evidence="1">
    <location>
        <begin position="645"/>
        <end position="664"/>
    </location>
</feature>
<dbReference type="InterPro" id="IPR008969">
    <property type="entry name" value="CarboxyPept-like_regulatory"/>
</dbReference>
<feature type="compositionally biased region" description="Low complexity" evidence="1">
    <location>
        <begin position="1389"/>
        <end position="1398"/>
    </location>
</feature>
<feature type="compositionally biased region" description="Low complexity" evidence="1">
    <location>
        <begin position="651"/>
        <end position="664"/>
    </location>
</feature>
<evidence type="ECO:0000256" key="1">
    <source>
        <dbReference type="SAM" id="MobiDB-lite"/>
    </source>
</evidence>
<dbReference type="EMBL" id="CP037452">
    <property type="protein sequence ID" value="QDV53300.1"/>
    <property type="molecule type" value="Genomic_DNA"/>
</dbReference>
<keyword evidence="2" id="KW-0472">Membrane</keyword>
<evidence type="ECO:0000259" key="3">
    <source>
        <dbReference type="Pfam" id="PF05569"/>
    </source>
</evidence>
<dbReference type="Gene3D" id="2.60.40.1120">
    <property type="entry name" value="Carboxypeptidase-like, regulatory domain"/>
    <property type="match status" value="1"/>
</dbReference>
<sequence>MIGQTLIDPAFSARLCLTLLHSVWQFAVILTAVWCLEQFRINHRVERRYAINVAALLVGLLAVPLTYSMTGASRSFDIVAQKSRPISSQPEVLSDSERPRHQAASPALVDVPIRETPLTYSSEIKSSDRESEVPVARTEWIQISPWVIVLYFLVAGLMFCRLFRSMLYINRLCLSAEKLETGSAVDSLRKLTKRWPLKNMPELSLSEHVLVPAVVGLIRPTILLPTSIISGLTPQQLELILAHELAHIYRYDMWVNLLQRLSEALLFFNPSLWFLSRRISRLREYCCDELTCLDECQPQFERKVHYATALLRVVELSEYDQERQRELMALAVDGPAPSEIRRRVARLFGEPLREPLRVRRSMFCALIALLLIGGPAIWSTYAEKTAAPELVQQEAEVKTGADSTQPYSLSGNVEVLSIGTYAETPQRWWDTEGTALSPRPYRVHGVSIPVNENQIGRQLVFRVKNLPQNAKLSWTVSNKEPAGSAFVALKGEERSKGYYAQVFAANQDLKSVDLRVGLANGKWETKIKMDADNSFGDIGLTESALRQNQPIVYHAQMSGPFTQQGDIVVVAMHDIQDREIRIVAIDKQGEIHRSGMRSNTSFTQGAYSIYKARFGDLKLEQLDRFEFQSRPFEYLEIKNLPLNPQAKQKTAENNTAAANSPSPAESAMVSGRIVLEDGSPATTKGYLYYKRKGSVGTINQYVDRFSTKFLPGKTWLRYIAEGYAPVLVGPLELKSGEQRDDVTIVLKPGFSHLLRVQNEKQEPIAGATVSAGPEWFGHASGGGQKQTTNANGASLLEHLADQNYTIYVSAPGYEPLQARAQDLRSQKETTLTLTPTPKTTGVVVDTAGKPLVGANLFLRDKIDQGGGSFSYSESIKTARGRYWGKLITTTDAQGRFELAELSKNADYLFVIEAKNGARVIVKDFQPGQTKRIVIPKRHDLIVKIKGDLSQLTQIKGKAYVALRQTAVLLLNPGTRNQIRYTGSIGADVQIEPTDEGGIAKFLGLAMDLNAGNEKQRVSVSLNYPSGPVKTVDIDSTQETRVEFDLSQLPESEGNKGEATTPKVEENKRKPAAQIKKKINADTSIPVKKPPAAKLSFVIAKHVILLEGKEIITWDEIDDLFKTLPDTSLIRPAFYFTRGTMLSDGYQAAKAKMWELTRKYKFAGHSEGSLWPRTDFRYDQIKTAADLKPDPQNKMIGTIVDQKGTPIEDAEVALILPVDSSISYQAYHVVLVLGRIRNRLEHVMTLSDSKGQFDLYPANEEKFYLLALHPDAGFSLVRNDQIPADRKIKLLPWAGLKTELGKVPNEIQTVNLTNRIDANLGWPEIVFNQYWDDLPQEVKEMGFVYNQIPPLYRATISRSFKQPDGGGISLPGASVNMMPGEKRELGLGPLSEQQSLQLELMRESSRERRRKFEEKTKVK</sequence>
<dbReference type="InterPro" id="IPR052173">
    <property type="entry name" value="Beta-lactam_resp_regulator"/>
</dbReference>
<dbReference type="OrthoDB" id="279966at2"/>
<feature type="region of interest" description="Disordered" evidence="1">
    <location>
        <begin position="1046"/>
        <end position="1071"/>
    </location>
</feature>
<feature type="transmembrane region" description="Helical" evidence="2">
    <location>
        <begin position="49"/>
        <end position="67"/>
    </location>
</feature>
<dbReference type="InterPro" id="IPR008756">
    <property type="entry name" value="Peptidase_M56"/>
</dbReference>
<protein>
    <submittedName>
        <fullName evidence="4">Regulatory protein BlaR1</fullName>
    </submittedName>
</protein>
<dbReference type="Pfam" id="PF05569">
    <property type="entry name" value="Peptidase_M56"/>
    <property type="match status" value="1"/>
</dbReference>
<feature type="transmembrane region" description="Helical" evidence="2">
    <location>
        <begin position="362"/>
        <end position="381"/>
    </location>
</feature>
<evidence type="ECO:0000256" key="2">
    <source>
        <dbReference type="SAM" id="Phobius"/>
    </source>
</evidence>
<organism evidence="4 5">
    <name type="scientific">Gimesia fumaroli</name>
    <dbReference type="NCBI Taxonomy" id="2527976"/>
    <lineage>
        <taxon>Bacteria</taxon>
        <taxon>Pseudomonadati</taxon>
        <taxon>Planctomycetota</taxon>
        <taxon>Planctomycetia</taxon>
        <taxon>Planctomycetales</taxon>
        <taxon>Planctomycetaceae</taxon>
        <taxon>Gimesia</taxon>
    </lineage>
</organism>
<feature type="compositionally biased region" description="Basic and acidic residues" evidence="1">
    <location>
        <begin position="1399"/>
        <end position="1418"/>
    </location>
</feature>
<feature type="transmembrane region" description="Helical" evidence="2">
    <location>
        <begin position="143"/>
        <end position="163"/>
    </location>
</feature>
<dbReference type="CDD" id="cd07341">
    <property type="entry name" value="M56_BlaR1_MecR1_like"/>
    <property type="match status" value="1"/>
</dbReference>
<feature type="domain" description="Peptidase M56" evidence="3">
    <location>
        <begin position="120"/>
        <end position="322"/>
    </location>
</feature>
<dbReference type="RefSeq" id="WP_145312721.1">
    <property type="nucleotide sequence ID" value="NZ_CP037452.1"/>
</dbReference>
<dbReference type="SUPFAM" id="SSF49464">
    <property type="entry name" value="Carboxypeptidase regulatory domain-like"/>
    <property type="match status" value="2"/>
</dbReference>
<dbReference type="PANTHER" id="PTHR34978">
    <property type="entry name" value="POSSIBLE SENSOR-TRANSDUCER PROTEIN BLAR"/>
    <property type="match status" value="1"/>
</dbReference>
<reference evidence="4 5" key="1">
    <citation type="submission" date="2019-03" db="EMBL/GenBank/DDBJ databases">
        <title>Deep-cultivation of Planctomycetes and their phenomic and genomic characterization uncovers novel biology.</title>
        <authorList>
            <person name="Wiegand S."/>
            <person name="Jogler M."/>
            <person name="Boedeker C."/>
            <person name="Pinto D."/>
            <person name="Vollmers J."/>
            <person name="Rivas-Marin E."/>
            <person name="Kohn T."/>
            <person name="Peeters S.H."/>
            <person name="Heuer A."/>
            <person name="Rast P."/>
            <person name="Oberbeckmann S."/>
            <person name="Bunk B."/>
            <person name="Jeske O."/>
            <person name="Meyerdierks A."/>
            <person name="Storesund J.E."/>
            <person name="Kallscheuer N."/>
            <person name="Luecker S."/>
            <person name="Lage O.M."/>
            <person name="Pohl T."/>
            <person name="Merkel B.J."/>
            <person name="Hornburger P."/>
            <person name="Mueller R.-W."/>
            <person name="Bruemmer F."/>
            <person name="Labrenz M."/>
            <person name="Spormann A.M."/>
            <person name="Op den Camp H."/>
            <person name="Overmann J."/>
            <person name="Amann R."/>
            <person name="Jetten M.S.M."/>
            <person name="Mascher T."/>
            <person name="Medema M.H."/>
            <person name="Devos D.P."/>
            <person name="Kaster A.-K."/>
            <person name="Ovreas L."/>
            <person name="Rohde M."/>
            <person name="Galperin M.Y."/>
            <person name="Jogler C."/>
        </authorList>
    </citation>
    <scope>NUCLEOTIDE SEQUENCE [LARGE SCALE GENOMIC DNA]</scope>
    <source>
        <strain evidence="4 5">Enr17</strain>
    </source>
</reference>
<dbReference type="PANTHER" id="PTHR34978:SF3">
    <property type="entry name" value="SLR0241 PROTEIN"/>
    <property type="match status" value="1"/>
</dbReference>
<dbReference type="KEGG" id="gfm:Enr17x_53740"/>
<dbReference type="Gene3D" id="3.30.2010.10">
    <property type="entry name" value="Metalloproteases ('zincins'), catalytic domain"/>
    <property type="match status" value="1"/>
</dbReference>
<dbReference type="Proteomes" id="UP000318313">
    <property type="component" value="Chromosome"/>
</dbReference>
<keyword evidence="2" id="KW-1133">Transmembrane helix</keyword>
<gene>
    <name evidence="4" type="primary">blaR1_16</name>
    <name evidence="4" type="ORF">Enr17x_53740</name>
</gene>
<feature type="region of interest" description="Disordered" evidence="1">
    <location>
        <begin position="1366"/>
        <end position="1418"/>
    </location>
</feature>
<keyword evidence="2" id="KW-0812">Transmembrane</keyword>
<keyword evidence="5" id="KW-1185">Reference proteome</keyword>